<evidence type="ECO:0000313" key="2">
    <source>
        <dbReference type="EMBL" id="BAD19297.1"/>
    </source>
</evidence>
<keyword evidence="1" id="KW-0472">Membrane</keyword>
<reference evidence="3" key="2">
    <citation type="submission" date="2002-03" db="EMBL/GenBank/DDBJ databases">
        <title>Oryza sativa nipponbare(GA3) genomic DNA, chromosome 2, BAC clone:OJ1311_D08.</title>
        <authorList>
            <person name="Sasaki T."/>
            <person name="Matsumoto T."/>
            <person name="Yamamoto K."/>
        </authorList>
    </citation>
    <scope>NUCLEOTIDE SEQUENCE</scope>
</reference>
<reference evidence="4" key="4">
    <citation type="journal article" date="2008" name="Nucleic Acids Res.">
        <title>The rice annotation project database (RAP-DB): 2008 update.</title>
        <authorList>
            <consortium name="The rice annotation project (RAP)"/>
        </authorList>
    </citation>
    <scope>GENOME REANNOTATION</scope>
    <source>
        <strain evidence="4">cv. Nipponbare</strain>
    </source>
</reference>
<dbReference type="EMBL" id="AP004095">
    <property type="protein sequence ID" value="BAD19297.1"/>
    <property type="molecule type" value="Genomic_DNA"/>
</dbReference>
<keyword evidence="1" id="KW-1133">Transmembrane helix</keyword>
<dbReference type="EMBL" id="AP004849">
    <property type="protein sequence ID" value="BAD19555.1"/>
    <property type="molecule type" value="Genomic_DNA"/>
</dbReference>
<gene>
    <name evidence="3" type="ORF">OJ1311_D08.43</name>
    <name evidence="2" type="ORF">OJ1715_H01.23</name>
</gene>
<name>Q6K7C7_ORYSJ</name>
<dbReference type="Proteomes" id="UP000000763">
    <property type="component" value="Chromosome 2"/>
</dbReference>
<evidence type="ECO:0000313" key="3">
    <source>
        <dbReference type="EMBL" id="BAD19555.1"/>
    </source>
</evidence>
<proteinExistence type="predicted"/>
<evidence type="ECO:0000313" key="4">
    <source>
        <dbReference type="Proteomes" id="UP000000763"/>
    </source>
</evidence>
<keyword evidence="1" id="KW-0812">Transmembrane</keyword>
<evidence type="ECO:0000256" key="1">
    <source>
        <dbReference type="SAM" id="Phobius"/>
    </source>
</evidence>
<organism evidence="3 4">
    <name type="scientific">Oryza sativa subsp. japonica</name>
    <name type="common">Rice</name>
    <dbReference type="NCBI Taxonomy" id="39947"/>
    <lineage>
        <taxon>Eukaryota</taxon>
        <taxon>Viridiplantae</taxon>
        <taxon>Streptophyta</taxon>
        <taxon>Embryophyta</taxon>
        <taxon>Tracheophyta</taxon>
        <taxon>Spermatophyta</taxon>
        <taxon>Magnoliopsida</taxon>
        <taxon>Liliopsida</taxon>
        <taxon>Poales</taxon>
        <taxon>Poaceae</taxon>
        <taxon>BOP clade</taxon>
        <taxon>Oryzoideae</taxon>
        <taxon>Oryzeae</taxon>
        <taxon>Oryzinae</taxon>
        <taxon>Oryza</taxon>
        <taxon>Oryza sativa</taxon>
    </lineage>
</organism>
<protein>
    <submittedName>
        <fullName evidence="3">HGWP repeat containing protein-like</fullName>
    </submittedName>
</protein>
<sequence length="94" mass="10997">MDVIIFRRRLVKSPPTDIFIFTTTRLRNRFASVAADSCSLHHGYATLLPWWSYFIFIVFGTGFYSDIFNMYLHSSDGHLTTSYSSRLYVQLFPN</sequence>
<accession>Q6K7C7</accession>
<reference evidence="4" key="3">
    <citation type="journal article" date="2005" name="Nature">
        <title>The map-based sequence of the rice genome.</title>
        <authorList>
            <consortium name="International rice genome sequencing project (IRGSP)"/>
            <person name="Matsumoto T."/>
            <person name="Wu J."/>
            <person name="Kanamori H."/>
            <person name="Katayose Y."/>
            <person name="Fujisawa M."/>
            <person name="Namiki N."/>
            <person name="Mizuno H."/>
            <person name="Yamamoto K."/>
            <person name="Antonio B.A."/>
            <person name="Baba T."/>
            <person name="Sakata K."/>
            <person name="Nagamura Y."/>
            <person name="Aoki H."/>
            <person name="Arikawa K."/>
            <person name="Arita K."/>
            <person name="Bito T."/>
            <person name="Chiden Y."/>
            <person name="Fujitsuka N."/>
            <person name="Fukunaka R."/>
            <person name="Hamada M."/>
            <person name="Harada C."/>
            <person name="Hayashi A."/>
            <person name="Hijishita S."/>
            <person name="Honda M."/>
            <person name="Hosokawa S."/>
            <person name="Ichikawa Y."/>
            <person name="Idonuma A."/>
            <person name="Iijima M."/>
            <person name="Ikeda M."/>
            <person name="Ikeno M."/>
            <person name="Ito K."/>
            <person name="Ito S."/>
            <person name="Ito T."/>
            <person name="Ito Y."/>
            <person name="Ito Y."/>
            <person name="Iwabuchi A."/>
            <person name="Kamiya K."/>
            <person name="Karasawa W."/>
            <person name="Kurita K."/>
            <person name="Katagiri S."/>
            <person name="Kikuta A."/>
            <person name="Kobayashi H."/>
            <person name="Kobayashi N."/>
            <person name="Machita K."/>
            <person name="Maehara T."/>
            <person name="Masukawa M."/>
            <person name="Mizubayashi T."/>
            <person name="Mukai Y."/>
            <person name="Nagasaki H."/>
            <person name="Nagata Y."/>
            <person name="Naito S."/>
            <person name="Nakashima M."/>
            <person name="Nakama Y."/>
            <person name="Nakamichi Y."/>
            <person name="Nakamura M."/>
            <person name="Meguro A."/>
            <person name="Negishi M."/>
            <person name="Ohta I."/>
            <person name="Ohta T."/>
            <person name="Okamoto M."/>
            <person name="Ono N."/>
            <person name="Saji S."/>
            <person name="Sakaguchi M."/>
            <person name="Sakai K."/>
            <person name="Shibata M."/>
            <person name="Shimokawa T."/>
            <person name="Song J."/>
            <person name="Takazaki Y."/>
            <person name="Terasawa K."/>
            <person name="Tsugane M."/>
            <person name="Tsuji K."/>
            <person name="Ueda S."/>
            <person name="Waki K."/>
            <person name="Yamagata H."/>
            <person name="Yamamoto M."/>
            <person name="Yamamoto S."/>
            <person name="Yamane H."/>
            <person name="Yoshiki S."/>
            <person name="Yoshihara R."/>
            <person name="Yukawa K."/>
            <person name="Zhong H."/>
            <person name="Yano M."/>
            <person name="Yuan Q."/>
            <person name="Ouyang S."/>
            <person name="Liu J."/>
            <person name="Jones K.M."/>
            <person name="Gansberger K."/>
            <person name="Moffat K."/>
            <person name="Hill J."/>
            <person name="Bera J."/>
            <person name="Fadrosh D."/>
            <person name="Jin S."/>
            <person name="Johri S."/>
            <person name="Kim M."/>
            <person name="Overton L."/>
            <person name="Reardon M."/>
            <person name="Tsitrin T."/>
            <person name="Vuong H."/>
            <person name="Weaver B."/>
            <person name="Ciecko A."/>
            <person name="Tallon L."/>
            <person name="Jackson J."/>
            <person name="Pai G."/>
            <person name="Aken S.V."/>
            <person name="Utterback T."/>
            <person name="Reidmuller S."/>
            <person name="Feldblyum T."/>
            <person name="Hsiao J."/>
            <person name="Zismann V."/>
            <person name="Iobst S."/>
            <person name="de Vazeille A.R."/>
            <person name="Buell C.R."/>
            <person name="Ying K."/>
            <person name="Li Y."/>
            <person name="Lu T."/>
            <person name="Huang Y."/>
            <person name="Zhao Q."/>
            <person name="Feng Q."/>
            <person name="Zhang L."/>
            <person name="Zhu J."/>
            <person name="Weng Q."/>
            <person name="Mu J."/>
            <person name="Lu Y."/>
            <person name="Fan D."/>
            <person name="Liu Y."/>
            <person name="Guan J."/>
            <person name="Zhang Y."/>
            <person name="Yu S."/>
            <person name="Liu X."/>
            <person name="Zhang Y."/>
            <person name="Hong G."/>
            <person name="Han B."/>
            <person name="Choisne N."/>
            <person name="Demange N."/>
            <person name="Orjeda G."/>
            <person name="Samain S."/>
            <person name="Cattolico L."/>
            <person name="Pelletier E."/>
            <person name="Couloux A."/>
            <person name="Segurens B."/>
            <person name="Wincker P."/>
            <person name="D'Hont A."/>
            <person name="Scarpelli C."/>
            <person name="Weissenbach J."/>
            <person name="Salanoubat M."/>
            <person name="Quetier F."/>
            <person name="Yu Y."/>
            <person name="Kim H.R."/>
            <person name="Rambo T."/>
            <person name="Currie J."/>
            <person name="Collura K."/>
            <person name="Luo M."/>
            <person name="Yang T."/>
            <person name="Ammiraju J.S.S."/>
            <person name="Engler F."/>
            <person name="Soderlund C."/>
            <person name="Wing R.A."/>
            <person name="Palmer L.E."/>
            <person name="de la Bastide M."/>
            <person name="Spiegel L."/>
            <person name="Nascimento L."/>
            <person name="Zutavern T."/>
            <person name="O'Shaughnessy A."/>
            <person name="Dike S."/>
            <person name="Dedhia N."/>
            <person name="Preston R."/>
            <person name="Balija V."/>
            <person name="McCombie W.R."/>
            <person name="Chow T."/>
            <person name="Chen H."/>
            <person name="Chung M."/>
            <person name="Chen C."/>
            <person name="Shaw J."/>
            <person name="Wu H."/>
            <person name="Hsiao K."/>
            <person name="Chao Y."/>
            <person name="Chu M."/>
            <person name="Cheng C."/>
            <person name="Hour A."/>
            <person name="Lee P."/>
            <person name="Lin S."/>
            <person name="Lin Y."/>
            <person name="Liou J."/>
            <person name="Liu S."/>
            <person name="Hsing Y."/>
            <person name="Raghuvanshi S."/>
            <person name="Mohanty A."/>
            <person name="Bharti A.K."/>
            <person name="Gaur A."/>
            <person name="Gupta V."/>
            <person name="Kumar D."/>
            <person name="Ravi V."/>
            <person name="Vij S."/>
            <person name="Kapur A."/>
            <person name="Khurana P."/>
            <person name="Khurana P."/>
            <person name="Khurana J.P."/>
            <person name="Tyagi A.K."/>
            <person name="Gaikwad K."/>
            <person name="Singh A."/>
            <person name="Dalal V."/>
            <person name="Srivastava S."/>
            <person name="Dixit A."/>
            <person name="Pal A.K."/>
            <person name="Ghazi I.A."/>
            <person name="Yadav M."/>
            <person name="Pandit A."/>
            <person name="Bhargava A."/>
            <person name="Sureshbabu K."/>
            <person name="Batra K."/>
            <person name="Sharma T.R."/>
            <person name="Mohapatra T."/>
            <person name="Singh N.K."/>
            <person name="Messing J."/>
            <person name="Nelson A.B."/>
            <person name="Fuks G."/>
            <person name="Kavchok S."/>
            <person name="Keizer G."/>
            <person name="Linton E."/>
            <person name="Llaca V."/>
            <person name="Song R."/>
            <person name="Tanyolac B."/>
            <person name="Young S."/>
            <person name="Ho-Il K."/>
            <person name="Hahn J.H."/>
            <person name="Sangsakoo G."/>
            <person name="Vanavichit A."/>
            <person name="de Mattos Luiz.A.T."/>
            <person name="Zimmer P.D."/>
            <person name="Malone G."/>
            <person name="Dellagostin O."/>
            <person name="de Oliveira A.C."/>
            <person name="Bevan M."/>
            <person name="Bancroft I."/>
            <person name="Minx P."/>
            <person name="Cordum H."/>
            <person name="Wilson R."/>
            <person name="Cheng Z."/>
            <person name="Jin W."/>
            <person name="Jiang J."/>
            <person name="Leong S.A."/>
            <person name="Iwama H."/>
            <person name="Gojobori T."/>
            <person name="Itoh T."/>
            <person name="Niimura Y."/>
            <person name="Fujii Y."/>
            <person name="Habara T."/>
            <person name="Sakai H."/>
            <person name="Sato Y."/>
            <person name="Wilson G."/>
            <person name="Kumar K."/>
            <person name="McCouch S."/>
            <person name="Juretic N."/>
            <person name="Hoen D."/>
            <person name="Wright S."/>
            <person name="Bruskiewich R."/>
            <person name="Bureau T."/>
            <person name="Miyao A."/>
            <person name="Hirochika H."/>
            <person name="Nishikawa T."/>
            <person name="Kadowaki K."/>
            <person name="Sugiura M."/>
            <person name="Burr B."/>
            <person name="Sasaki T."/>
        </authorList>
    </citation>
    <scope>NUCLEOTIDE SEQUENCE [LARGE SCALE GENOMIC DNA]</scope>
    <source>
        <strain evidence="4">cv. Nipponbare</strain>
    </source>
</reference>
<dbReference type="AlphaFoldDB" id="Q6K7C7"/>
<reference evidence="2" key="1">
    <citation type="submission" date="2001-08" db="EMBL/GenBank/DDBJ databases">
        <title>Oryza sativa nipponbare(GA3) genomic DNA, chromosome 2, BAC clone:OJ1715_H01.</title>
        <authorList>
            <person name="Sasaki T."/>
            <person name="Matsumoto T."/>
            <person name="Yamamoto K."/>
        </authorList>
    </citation>
    <scope>NUCLEOTIDE SEQUENCE</scope>
</reference>
<feature type="transmembrane region" description="Helical" evidence="1">
    <location>
        <begin position="50"/>
        <end position="72"/>
    </location>
</feature>